<dbReference type="RefSeq" id="WP_173968507.1">
    <property type="nucleotide sequence ID" value="NZ_CADCST010000193.1"/>
</dbReference>
<evidence type="ECO:0000313" key="1">
    <source>
        <dbReference type="EMBL" id="CAA9203399.1"/>
    </source>
</evidence>
<dbReference type="InterPro" id="IPR025850">
    <property type="entry name" value="SUKH-3"/>
</dbReference>
<gene>
    <name evidence="1" type="ORF">FLACOL7796_04725</name>
</gene>
<proteinExistence type="predicted"/>
<dbReference type="EMBL" id="CADCST010000193">
    <property type="protein sequence ID" value="CAA9203399.1"/>
    <property type="molecule type" value="Genomic_DNA"/>
</dbReference>
<accession>A0ABN7ERY3</accession>
<sequence>MNLPNKQNELKDILKKSGWEENRNISNQIKNTTLYKLYPQVINDFISSFGGLKISKDNFEEISIIGIDFFNHSTSLDNYEENIFDQSKNIDTDNDDDEYYYSALIGRQIYFVAKLKENNKLMMDQDGRFYVHTFIPDFFWIANNPMEAFEQILFGYKNATILHEESLKWIPPSGKEISYQPPLNNKLTKNPWLTD</sequence>
<evidence type="ECO:0000313" key="2">
    <source>
        <dbReference type="Proteomes" id="UP000474567"/>
    </source>
</evidence>
<keyword evidence="2" id="KW-1185">Reference proteome</keyword>
<organism evidence="1 2">
    <name type="scientific">Flavobacterium collinsii</name>
    <dbReference type="NCBI Taxonomy" id="1114861"/>
    <lineage>
        <taxon>Bacteria</taxon>
        <taxon>Pseudomonadati</taxon>
        <taxon>Bacteroidota</taxon>
        <taxon>Flavobacteriia</taxon>
        <taxon>Flavobacteriales</taxon>
        <taxon>Flavobacteriaceae</taxon>
        <taxon>Flavobacterium</taxon>
    </lineage>
</organism>
<dbReference type="Pfam" id="PF14433">
    <property type="entry name" value="SUKH-3"/>
    <property type="match status" value="1"/>
</dbReference>
<comment type="caution">
    <text evidence="1">The sequence shown here is derived from an EMBL/GenBank/DDBJ whole genome shotgun (WGS) entry which is preliminary data.</text>
</comment>
<reference evidence="1 2" key="1">
    <citation type="submission" date="2020-02" db="EMBL/GenBank/DDBJ databases">
        <authorList>
            <person name="Criscuolo A."/>
        </authorList>
    </citation>
    <scope>NUCLEOTIDE SEQUENCE [LARGE SCALE GENOMIC DNA]</scope>
    <source>
        <strain evidence="1">CECT7796</strain>
    </source>
</reference>
<dbReference type="Proteomes" id="UP000474567">
    <property type="component" value="Unassembled WGS sequence"/>
</dbReference>
<evidence type="ECO:0008006" key="3">
    <source>
        <dbReference type="Google" id="ProtNLM"/>
    </source>
</evidence>
<protein>
    <recommendedName>
        <fullName evidence="3">Knr4/Smi1-like domain-containing protein</fullName>
    </recommendedName>
</protein>
<name>A0ABN7ERY3_9FLAO</name>